<gene>
    <name evidence="1" type="ORF">CDAR_278511</name>
</gene>
<dbReference type="EMBL" id="BPLQ01014930">
    <property type="protein sequence ID" value="GIY84403.1"/>
    <property type="molecule type" value="Genomic_DNA"/>
</dbReference>
<comment type="caution">
    <text evidence="1">The sequence shown here is derived from an EMBL/GenBank/DDBJ whole genome shotgun (WGS) entry which is preliminary data.</text>
</comment>
<dbReference type="Proteomes" id="UP001054837">
    <property type="component" value="Unassembled WGS sequence"/>
</dbReference>
<proteinExistence type="predicted"/>
<protein>
    <submittedName>
        <fullName evidence="1">Uncharacterized protein</fullName>
    </submittedName>
</protein>
<name>A0AAV4WPZ5_9ARAC</name>
<sequence>MHCKPAILVCRDATSSGRDFLFRQQQCTEGRKILRRYPCTFYRRLPLARVRRALTCRNACLVKKRECPTCESGLPSGRPRLGIFFVRGLPEIPGRR</sequence>
<evidence type="ECO:0000313" key="2">
    <source>
        <dbReference type="Proteomes" id="UP001054837"/>
    </source>
</evidence>
<keyword evidence="2" id="KW-1185">Reference proteome</keyword>
<organism evidence="1 2">
    <name type="scientific">Caerostris darwini</name>
    <dbReference type="NCBI Taxonomy" id="1538125"/>
    <lineage>
        <taxon>Eukaryota</taxon>
        <taxon>Metazoa</taxon>
        <taxon>Ecdysozoa</taxon>
        <taxon>Arthropoda</taxon>
        <taxon>Chelicerata</taxon>
        <taxon>Arachnida</taxon>
        <taxon>Araneae</taxon>
        <taxon>Araneomorphae</taxon>
        <taxon>Entelegynae</taxon>
        <taxon>Araneoidea</taxon>
        <taxon>Araneidae</taxon>
        <taxon>Caerostris</taxon>
    </lineage>
</organism>
<reference evidence="1 2" key="1">
    <citation type="submission" date="2021-06" db="EMBL/GenBank/DDBJ databases">
        <title>Caerostris darwini draft genome.</title>
        <authorList>
            <person name="Kono N."/>
            <person name="Arakawa K."/>
        </authorList>
    </citation>
    <scope>NUCLEOTIDE SEQUENCE [LARGE SCALE GENOMIC DNA]</scope>
</reference>
<dbReference type="AlphaFoldDB" id="A0AAV4WPZ5"/>
<evidence type="ECO:0000313" key="1">
    <source>
        <dbReference type="EMBL" id="GIY84403.1"/>
    </source>
</evidence>
<accession>A0AAV4WPZ5</accession>